<evidence type="ECO:0000313" key="5">
    <source>
        <dbReference type="Proteomes" id="UP000261055"/>
    </source>
</evidence>
<protein>
    <submittedName>
        <fullName evidence="2">Zinc-ribbon domain-containing protein</fullName>
    </submittedName>
</protein>
<dbReference type="EMBL" id="QRQQ01000001">
    <property type="protein sequence ID" value="RHN19178.1"/>
    <property type="molecule type" value="Genomic_DNA"/>
</dbReference>
<dbReference type="InterPro" id="IPR026870">
    <property type="entry name" value="Zinc_ribbon_dom"/>
</dbReference>
<dbReference type="AlphaFoldDB" id="A0A3E5GSH3"/>
<dbReference type="EMBL" id="QRNS01000014">
    <property type="protein sequence ID" value="RHK62639.1"/>
    <property type="molecule type" value="Genomic_DNA"/>
</dbReference>
<dbReference type="RefSeq" id="WP_117613464.1">
    <property type="nucleotide sequence ID" value="NZ_JAAIMA010000007.1"/>
</dbReference>
<name>A0A3E5GSH3_9FIRM</name>
<evidence type="ECO:0000313" key="2">
    <source>
        <dbReference type="EMBL" id="RGO50770.1"/>
    </source>
</evidence>
<gene>
    <name evidence="3" type="ORF">DW054_09900</name>
    <name evidence="4" type="ORF">DWZ24_01075</name>
    <name evidence="2" type="ORF">DXB12_08130</name>
</gene>
<dbReference type="Pfam" id="PF13240">
    <property type="entry name" value="Zn_Ribbon_1"/>
    <property type="match status" value="1"/>
</dbReference>
<dbReference type="Proteomes" id="UP000284152">
    <property type="component" value="Unassembled WGS sequence"/>
</dbReference>
<sequence>MTSYILNKYKKTIYCTNCGHKIDTTYTFCNKCGHIVSETPLKKDVLNQFMIECNAQLAHDEEMSQYEEHNKD</sequence>
<evidence type="ECO:0000313" key="4">
    <source>
        <dbReference type="EMBL" id="RHN19178.1"/>
    </source>
</evidence>
<comment type="caution">
    <text evidence="2">The sequence shown here is derived from an EMBL/GenBank/DDBJ whole genome shotgun (WGS) entry which is preliminary data.</text>
</comment>
<reference evidence="5 6" key="1">
    <citation type="submission" date="2018-08" db="EMBL/GenBank/DDBJ databases">
        <title>A genome reference for cultivated species of the human gut microbiota.</title>
        <authorList>
            <person name="Zou Y."/>
            <person name="Xue W."/>
            <person name="Luo G."/>
        </authorList>
    </citation>
    <scope>NUCLEOTIDE SEQUENCE [LARGE SCALE GENOMIC DNA]</scope>
    <source>
        <strain evidence="4 7">AF31-13BH</strain>
        <strain evidence="3 6">AF42-21</strain>
        <strain evidence="2 5">OM02-12</strain>
    </source>
</reference>
<evidence type="ECO:0000313" key="6">
    <source>
        <dbReference type="Proteomes" id="UP000284152"/>
    </source>
</evidence>
<proteinExistence type="predicted"/>
<dbReference type="EMBL" id="QSVQ01000008">
    <property type="protein sequence ID" value="RGO50770.1"/>
    <property type="molecule type" value="Genomic_DNA"/>
</dbReference>
<dbReference type="Proteomes" id="UP000261055">
    <property type="component" value="Unassembled WGS sequence"/>
</dbReference>
<organism evidence="2 5">
    <name type="scientific">Dorea formicigenerans</name>
    <dbReference type="NCBI Taxonomy" id="39486"/>
    <lineage>
        <taxon>Bacteria</taxon>
        <taxon>Bacillati</taxon>
        <taxon>Bacillota</taxon>
        <taxon>Clostridia</taxon>
        <taxon>Lachnospirales</taxon>
        <taxon>Lachnospiraceae</taxon>
        <taxon>Dorea</taxon>
    </lineage>
</organism>
<evidence type="ECO:0000259" key="1">
    <source>
        <dbReference type="Pfam" id="PF13240"/>
    </source>
</evidence>
<keyword evidence="5" id="KW-1185">Reference proteome</keyword>
<accession>A0A3E5GSH3</accession>
<evidence type="ECO:0000313" key="7">
    <source>
        <dbReference type="Proteomes" id="UP000285652"/>
    </source>
</evidence>
<evidence type="ECO:0000313" key="3">
    <source>
        <dbReference type="EMBL" id="RHK62639.1"/>
    </source>
</evidence>
<feature type="domain" description="Zinc-ribbon" evidence="1">
    <location>
        <begin position="14"/>
        <end position="34"/>
    </location>
</feature>
<dbReference type="Proteomes" id="UP000285652">
    <property type="component" value="Unassembled WGS sequence"/>
</dbReference>